<dbReference type="EMBL" id="ML009222">
    <property type="protein sequence ID" value="RKO97580.1"/>
    <property type="molecule type" value="Genomic_DNA"/>
</dbReference>
<sequence length="241" mass="26135">MRMPWWGRAQRVSEYDIIDEEEFFVSAEKCHQEDGDLTPVWLNSSRLDQSLSTKADVLVVVVGLSAPIALSPRAVLIAPGGASRHTALWASDRGVALGVECSDIINLLDSVAGSSHHRTPVQPIRAYRLAVVVVAGSANRHQAEHLLARRHRGFGVVRSLRGIAGVGRVAAMRFLRRADLMFQSCRPRSAALSGCECARGHAAFGDFRIVLAIGGCGIVNRNGRARRVIRLGDACYEDTTG</sequence>
<reference evidence="2" key="1">
    <citation type="journal article" date="2018" name="Nat. Microbiol.">
        <title>Leveraging single-cell genomics to expand the fungal tree of life.</title>
        <authorList>
            <person name="Ahrendt S.R."/>
            <person name="Quandt C.A."/>
            <person name="Ciobanu D."/>
            <person name="Clum A."/>
            <person name="Salamov A."/>
            <person name="Andreopoulos B."/>
            <person name="Cheng J.F."/>
            <person name="Woyke T."/>
            <person name="Pelin A."/>
            <person name="Henrissat B."/>
            <person name="Reynolds N.K."/>
            <person name="Benny G.L."/>
            <person name="Smith M.E."/>
            <person name="James T.Y."/>
            <person name="Grigoriev I.V."/>
        </authorList>
    </citation>
    <scope>NUCLEOTIDE SEQUENCE [LARGE SCALE GENOMIC DNA]</scope>
    <source>
        <strain evidence="2">ATCC 52028</strain>
    </source>
</reference>
<proteinExistence type="predicted"/>
<dbReference type="Proteomes" id="UP000268535">
    <property type="component" value="Unassembled WGS sequence"/>
</dbReference>
<organism evidence="1 2">
    <name type="scientific">Caulochytrium protostelioides</name>
    <dbReference type="NCBI Taxonomy" id="1555241"/>
    <lineage>
        <taxon>Eukaryota</taxon>
        <taxon>Fungi</taxon>
        <taxon>Fungi incertae sedis</taxon>
        <taxon>Chytridiomycota</taxon>
        <taxon>Chytridiomycota incertae sedis</taxon>
        <taxon>Chytridiomycetes</taxon>
        <taxon>Caulochytriales</taxon>
        <taxon>Caulochytriaceae</taxon>
        <taxon>Caulochytrium</taxon>
    </lineage>
</organism>
<protein>
    <submittedName>
        <fullName evidence="1">Uncharacterized protein</fullName>
    </submittedName>
</protein>
<name>A0A4P9X0T0_9FUNG</name>
<accession>A0A4P9X0T0</accession>
<evidence type="ECO:0000313" key="2">
    <source>
        <dbReference type="Proteomes" id="UP000268535"/>
    </source>
</evidence>
<evidence type="ECO:0000313" key="1">
    <source>
        <dbReference type="EMBL" id="RKO97580.1"/>
    </source>
</evidence>
<gene>
    <name evidence="1" type="ORF">CAUPRSCDRAFT_10751</name>
</gene>
<dbReference type="AlphaFoldDB" id="A0A4P9X0T0"/>